<keyword evidence="3" id="KW-1185">Reference proteome</keyword>
<reference evidence="3" key="1">
    <citation type="submission" date="2016-06" db="EMBL/GenBank/DDBJ databases">
        <authorList>
            <person name="Varghese N."/>
            <person name="Submissions Spin"/>
        </authorList>
    </citation>
    <scope>NUCLEOTIDE SEQUENCE [LARGE SCALE GENOMIC DNA]</scope>
    <source>
        <strain evidence="3">DSM 44100</strain>
    </source>
</reference>
<evidence type="ECO:0000256" key="1">
    <source>
        <dbReference type="SAM" id="Phobius"/>
    </source>
</evidence>
<name>A0A1C4V163_9ACTN</name>
<dbReference type="RefSeq" id="WP_245722293.1">
    <property type="nucleotide sequence ID" value="NZ_FMCU01000002.1"/>
</dbReference>
<keyword evidence="1" id="KW-1133">Transmembrane helix</keyword>
<dbReference type="Proteomes" id="UP000198797">
    <property type="component" value="Unassembled WGS sequence"/>
</dbReference>
<dbReference type="STRING" id="121616.GA0070216_10252"/>
<dbReference type="AlphaFoldDB" id="A0A1C4V163"/>
<proteinExistence type="predicted"/>
<feature type="transmembrane region" description="Helical" evidence="1">
    <location>
        <begin position="52"/>
        <end position="73"/>
    </location>
</feature>
<sequence>MPEPDQEHRPTTGEQRPVFEPVIEVTGEPVDPTGDPAYDPAYRSPWPRGVRLLAAAAVLVVALGALAVVVTLANPDRLGVVFSGGQNATPPVAVTARPGGAGAAEAAAERTATAPVGGLRRATFELMDGVTSFRLRTDDLGADLYRISSPADAGLTPRPEVSGDRVQLRVTRRDKAGRGVVDVVLNSRLTWRLRLIGGVSDHVLDLTGARLSGLELIGGAARVDLRLPPTTGTRTVRMTGGVNQFVIRAPDGPPVRVRASAGAGSVVWYGDRRDGLARGATVGSPDWDRSPDRLYLDLVAGANTVTVVED</sequence>
<evidence type="ECO:0000313" key="3">
    <source>
        <dbReference type="Proteomes" id="UP000198797"/>
    </source>
</evidence>
<keyword evidence="1" id="KW-0812">Transmembrane</keyword>
<organism evidence="2 3">
    <name type="scientific">Micromonospora matsumotoense</name>
    <dbReference type="NCBI Taxonomy" id="121616"/>
    <lineage>
        <taxon>Bacteria</taxon>
        <taxon>Bacillati</taxon>
        <taxon>Actinomycetota</taxon>
        <taxon>Actinomycetes</taxon>
        <taxon>Micromonosporales</taxon>
        <taxon>Micromonosporaceae</taxon>
        <taxon>Micromonospora</taxon>
    </lineage>
</organism>
<accession>A0A1C4V163</accession>
<keyword evidence="1" id="KW-0472">Membrane</keyword>
<evidence type="ECO:0000313" key="2">
    <source>
        <dbReference type="EMBL" id="SCE77800.1"/>
    </source>
</evidence>
<protein>
    <submittedName>
        <fullName evidence="2">Uncharacterized protein</fullName>
    </submittedName>
</protein>
<dbReference type="EMBL" id="FMCU01000002">
    <property type="protein sequence ID" value="SCE77800.1"/>
    <property type="molecule type" value="Genomic_DNA"/>
</dbReference>
<gene>
    <name evidence="2" type="ORF">GA0070216_10252</name>
</gene>